<reference evidence="4 5" key="1">
    <citation type="submission" date="2016-03" db="EMBL/GenBank/DDBJ databases">
        <title>Complete genome sequence of Pedobacter cryoconitis PAMC 27485.</title>
        <authorList>
            <person name="Lee J."/>
            <person name="Kim O.-S."/>
        </authorList>
    </citation>
    <scope>NUCLEOTIDE SEQUENCE [LARGE SCALE GENOMIC DNA]</scope>
    <source>
        <strain evidence="4 5">PAMC 27485</strain>
    </source>
</reference>
<dbReference type="OrthoDB" id="1452822at2"/>
<dbReference type="KEGG" id="pcm:AY601_3130"/>
<keyword evidence="1" id="KW-1133">Transmembrane helix</keyword>
<dbReference type="GO" id="GO:0016989">
    <property type="term" value="F:sigma factor antagonist activity"/>
    <property type="evidence" value="ECO:0007669"/>
    <property type="project" value="TreeGrafter"/>
</dbReference>
<gene>
    <name evidence="4" type="ORF">AY601_3130</name>
</gene>
<feature type="domain" description="Protein FecR C-terminal" evidence="3">
    <location>
        <begin position="260"/>
        <end position="322"/>
    </location>
</feature>
<dbReference type="AlphaFoldDB" id="A0A127VFI0"/>
<organism evidence="4 5">
    <name type="scientific">Pedobacter cryoconitis</name>
    <dbReference type="NCBI Taxonomy" id="188932"/>
    <lineage>
        <taxon>Bacteria</taxon>
        <taxon>Pseudomonadati</taxon>
        <taxon>Bacteroidota</taxon>
        <taxon>Sphingobacteriia</taxon>
        <taxon>Sphingobacteriales</taxon>
        <taxon>Sphingobacteriaceae</taxon>
        <taxon>Pedobacter</taxon>
    </lineage>
</organism>
<keyword evidence="5" id="KW-1185">Reference proteome</keyword>
<dbReference type="Pfam" id="PF04773">
    <property type="entry name" value="FecR"/>
    <property type="match status" value="1"/>
</dbReference>
<dbReference type="InterPro" id="IPR032508">
    <property type="entry name" value="FecR_C"/>
</dbReference>
<evidence type="ECO:0000259" key="2">
    <source>
        <dbReference type="Pfam" id="PF04773"/>
    </source>
</evidence>
<evidence type="ECO:0000313" key="4">
    <source>
        <dbReference type="EMBL" id="AMQ00002.1"/>
    </source>
</evidence>
<feature type="transmembrane region" description="Helical" evidence="1">
    <location>
        <begin position="95"/>
        <end position="114"/>
    </location>
</feature>
<dbReference type="EMBL" id="CP014504">
    <property type="protein sequence ID" value="AMQ00002.1"/>
    <property type="molecule type" value="Genomic_DNA"/>
</dbReference>
<keyword evidence="1" id="KW-0472">Membrane</keyword>
<evidence type="ECO:0000259" key="3">
    <source>
        <dbReference type="Pfam" id="PF16344"/>
    </source>
</evidence>
<name>A0A127VFI0_9SPHI</name>
<dbReference type="Proteomes" id="UP000071561">
    <property type="component" value="Chromosome"/>
</dbReference>
<dbReference type="InterPro" id="IPR012373">
    <property type="entry name" value="Ferrdict_sens_TM"/>
</dbReference>
<evidence type="ECO:0000256" key="1">
    <source>
        <dbReference type="SAM" id="Phobius"/>
    </source>
</evidence>
<proteinExistence type="predicted"/>
<feature type="domain" description="FecR protein" evidence="2">
    <location>
        <begin position="131"/>
        <end position="215"/>
    </location>
</feature>
<dbReference type="PIRSF" id="PIRSF018266">
    <property type="entry name" value="FecR"/>
    <property type="match status" value="1"/>
</dbReference>
<dbReference type="Pfam" id="PF16344">
    <property type="entry name" value="FecR_C"/>
    <property type="match status" value="1"/>
</dbReference>
<protein>
    <submittedName>
        <fullName evidence="4">FecR protein</fullName>
    </submittedName>
</protein>
<dbReference type="PANTHER" id="PTHR30273">
    <property type="entry name" value="PERIPLASMIC SIGNAL SENSOR AND SIGMA FACTOR ACTIVATOR FECR-RELATED"/>
    <property type="match status" value="1"/>
</dbReference>
<dbReference type="InterPro" id="IPR006860">
    <property type="entry name" value="FecR"/>
</dbReference>
<dbReference type="Gene3D" id="2.60.120.1440">
    <property type="match status" value="1"/>
</dbReference>
<dbReference type="PATRIC" id="fig|188932.3.peg.3262"/>
<accession>A0A127VFI0</accession>
<dbReference type="PANTHER" id="PTHR30273:SF2">
    <property type="entry name" value="PROTEIN FECR"/>
    <property type="match status" value="1"/>
</dbReference>
<keyword evidence="1" id="KW-0812">Transmembrane</keyword>
<sequence>MKAFESNEQFIYSLILDDLEETISPAHKILLENWRAASDQNEKTYQGFVQVEQNINQLYHTEPYATESSWESLDYKIDNLEYTWKQKERNKHTRIWFGIAASVLLVVSLSYYFINKNTYTVVSNEQSATAKMITLPDGTSIQLNSGATIKYAAGSFKTNRRVQLLNGEIFVKVIHQTKYPFLIDLGDVHALDLGTSFNIAKRNRDIVLTVEEGQVALQQPLASKSVLLSVGTTGRYSSATGKLTAEKNTDINYKSWLNKEFIFTETPLNEVVKQLSRVYKNSITIDGDSLENRKLTAHLHYQTPDSALKVIAATLQCQVINEEGSYILAEK</sequence>
<dbReference type="RefSeq" id="WP_068402643.1">
    <property type="nucleotide sequence ID" value="NZ_CP014504.1"/>
</dbReference>
<evidence type="ECO:0000313" key="5">
    <source>
        <dbReference type="Proteomes" id="UP000071561"/>
    </source>
</evidence>
<dbReference type="Gene3D" id="3.55.50.30">
    <property type="match status" value="1"/>
</dbReference>